<keyword evidence="10" id="KW-1185">Reference proteome</keyword>
<dbReference type="CDD" id="cd07560">
    <property type="entry name" value="Peptidase_S41_CPP"/>
    <property type="match status" value="1"/>
</dbReference>
<dbReference type="InterPro" id="IPR005151">
    <property type="entry name" value="Tail-specific_protease"/>
</dbReference>
<dbReference type="Gene3D" id="3.90.226.10">
    <property type="entry name" value="2-enoyl-CoA Hydratase, Chain A, domain 1"/>
    <property type="match status" value="1"/>
</dbReference>
<evidence type="ECO:0000313" key="9">
    <source>
        <dbReference type="EMBL" id="CAH0992891.1"/>
    </source>
</evidence>
<dbReference type="SMART" id="SM00228">
    <property type="entry name" value="PDZ"/>
    <property type="match status" value="1"/>
</dbReference>
<proteinExistence type="inferred from homology"/>
<evidence type="ECO:0000313" key="10">
    <source>
        <dbReference type="Proteomes" id="UP000838100"/>
    </source>
</evidence>
<feature type="signal peptide" evidence="7">
    <location>
        <begin position="1"/>
        <end position="25"/>
    </location>
</feature>
<evidence type="ECO:0000256" key="5">
    <source>
        <dbReference type="RuleBase" id="RU004404"/>
    </source>
</evidence>
<dbReference type="PANTHER" id="PTHR32060">
    <property type="entry name" value="TAIL-SPECIFIC PROTEASE"/>
    <property type="match status" value="1"/>
</dbReference>
<evidence type="ECO:0000256" key="7">
    <source>
        <dbReference type="SAM" id="SignalP"/>
    </source>
</evidence>
<keyword evidence="4 5" id="KW-0720">Serine protease</keyword>
<feature type="region of interest" description="Disordered" evidence="6">
    <location>
        <begin position="384"/>
        <end position="408"/>
    </location>
</feature>
<dbReference type="Gene3D" id="2.30.42.10">
    <property type="match status" value="1"/>
</dbReference>
<dbReference type="InterPro" id="IPR004447">
    <property type="entry name" value="Peptidase_S41A"/>
</dbReference>
<comment type="caution">
    <text evidence="9">The sequence shown here is derived from an EMBL/GenBank/DDBJ whole genome shotgun (WGS) entry which is preliminary data.</text>
</comment>
<evidence type="ECO:0000256" key="6">
    <source>
        <dbReference type="SAM" id="MobiDB-lite"/>
    </source>
</evidence>
<keyword evidence="3 5" id="KW-0378">Hydrolase</keyword>
<reference evidence="9" key="1">
    <citation type="submission" date="2021-12" db="EMBL/GenBank/DDBJ databases">
        <authorList>
            <person name="Rodrigo-Torres L."/>
            <person name="Arahal R. D."/>
            <person name="Lucena T."/>
        </authorList>
    </citation>
    <scope>NUCLEOTIDE SEQUENCE</scope>
    <source>
        <strain evidence="9">CECT 8267</strain>
    </source>
</reference>
<organism evidence="9 10">
    <name type="scientific">Sinobacterium norvegicum</name>
    <dbReference type="NCBI Taxonomy" id="1641715"/>
    <lineage>
        <taxon>Bacteria</taxon>
        <taxon>Pseudomonadati</taxon>
        <taxon>Pseudomonadota</taxon>
        <taxon>Gammaproteobacteria</taxon>
        <taxon>Cellvibrionales</taxon>
        <taxon>Spongiibacteraceae</taxon>
        <taxon>Sinobacterium</taxon>
    </lineage>
</organism>
<keyword evidence="2 5" id="KW-0645">Protease</keyword>
<dbReference type="Pfam" id="PF03572">
    <property type="entry name" value="Peptidase_S41"/>
    <property type="match status" value="1"/>
</dbReference>
<dbReference type="InterPro" id="IPR001478">
    <property type="entry name" value="PDZ"/>
</dbReference>
<feature type="domain" description="PDZ" evidence="8">
    <location>
        <begin position="92"/>
        <end position="162"/>
    </location>
</feature>
<feature type="chain" id="PRO_5046808281" description="PDZ domain-containing protein" evidence="7">
    <location>
        <begin position="26"/>
        <end position="446"/>
    </location>
</feature>
<accession>A0ABM9AIK2</accession>
<dbReference type="Pfam" id="PF13180">
    <property type="entry name" value="PDZ_2"/>
    <property type="match status" value="1"/>
</dbReference>
<evidence type="ECO:0000256" key="1">
    <source>
        <dbReference type="ARBA" id="ARBA00009179"/>
    </source>
</evidence>
<protein>
    <recommendedName>
        <fullName evidence="8">PDZ domain-containing protein</fullName>
    </recommendedName>
</protein>
<sequence length="446" mass="47940">MPLFQHLIKTAALSAVLLSTPLALADDTTSTEPTPPPAQLPLEELRIFADVFNQIRQAYVEEVDDKTLLENAVKGMLTGLDPHSAYLDAKTFDDIKESTSGEFGGLGIEVGMENGFVKVISPIDDTPASKAGVESGDLIIQIDDKPIKGLSLDDAVKLMRGAKGSKITLTIVREGNDKPFDLVLTRAIIKVTAVRSKMLAPDYGYLRIAQFQGATGDNTTKEVKKLIAENQQPLKGLVIDLRNNPGGVLQASVKVVDNFINSGLIVYTEGRLQNSETRYSATEGDILNGAPIVVLINGGSASASEIVAGALQDHRRAVVIGTDSFGKGSVQTIVPLTEDKAIKLTTALYFTPDGRSIQAQGINPDIEVQRVKIEAIDDRRRITEADLQGHLNNGNGGDESNSAERERRKANQLIKDDNQLFEALNLLKGINILKPAAPVAETDKAA</sequence>
<dbReference type="SMART" id="SM00245">
    <property type="entry name" value="TSPc"/>
    <property type="match status" value="1"/>
</dbReference>
<dbReference type="InterPro" id="IPR029045">
    <property type="entry name" value="ClpP/crotonase-like_dom_sf"/>
</dbReference>
<gene>
    <name evidence="9" type="ORF">SIN8267_03029</name>
</gene>
<dbReference type="CDD" id="cd06782">
    <property type="entry name" value="cpPDZ_CPP-like"/>
    <property type="match status" value="1"/>
</dbReference>
<dbReference type="PANTHER" id="PTHR32060:SF30">
    <property type="entry name" value="CARBOXY-TERMINAL PROCESSING PROTEASE CTPA"/>
    <property type="match status" value="1"/>
</dbReference>
<dbReference type="Proteomes" id="UP000838100">
    <property type="component" value="Unassembled WGS sequence"/>
</dbReference>
<dbReference type="InterPro" id="IPR055210">
    <property type="entry name" value="CtpA/B_N"/>
</dbReference>
<comment type="similarity">
    <text evidence="1 5">Belongs to the peptidase S41A family.</text>
</comment>
<dbReference type="SUPFAM" id="SSF50156">
    <property type="entry name" value="PDZ domain-like"/>
    <property type="match status" value="1"/>
</dbReference>
<dbReference type="InterPro" id="IPR036034">
    <property type="entry name" value="PDZ_sf"/>
</dbReference>
<dbReference type="Pfam" id="PF22694">
    <property type="entry name" value="CtpB_N-like"/>
    <property type="match status" value="1"/>
</dbReference>
<dbReference type="SUPFAM" id="SSF52096">
    <property type="entry name" value="ClpP/crotonase"/>
    <property type="match status" value="1"/>
</dbReference>
<evidence type="ECO:0000259" key="8">
    <source>
        <dbReference type="PROSITE" id="PS50106"/>
    </source>
</evidence>
<dbReference type="NCBIfam" id="TIGR00225">
    <property type="entry name" value="prc"/>
    <property type="match status" value="1"/>
</dbReference>
<evidence type="ECO:0000256" key="3">
    <source>
        <dbReference type="ARBA" id="ARBA00022801"/>
    </source>
</evidence>
<dbReference type="Gene3D" id="3.30.750.44">
    <property type="match status" value="1"/>
</dbReference>
<dbReference type="PROSITE" id="PS50106">
    <property type="entry name" value="PDZ"/>
    <property type="match status" value="1"/>
</dbReference>
<dbReference type="EMBL" id="CAKLPX010000004">
    <property type="protein sequence ID" value="CAH0992891.1"/>
    <property type="molecule type" value="Genomic_DNA"/>
</dbReference>
<evidence type="ECO:0000256" key="2">
    <source>
        <dbReference type="ARBA" id="ARBA00022670"/>
    </source>
</evidence>
<name>A0ABM9AIK2_9GAMM</name>
<keyword evidence="7" id="KW-0732">Signal</keyword>
<dbReference type="RefSeq" id="WP_237445578.1">
    <property type="nucleotide sequence ID" value="NZ_CAKLPX010000004.1"/>
</dbReference>
<evidence type="ECO:0000256" key="4">
    <source>
        <dbReference type="ARBA" id="ARBA00022825"/>
    </source>
</evidence>